<proteinExistence type="predicted"/>
<reference evidence="2" key="1">
    <citation type="submission" date="2014-03" db="EMBL/GenBank/DDBJ databases">
        <title>The whipworm genome and dual-species transcriptomics of an intimate host-pathogen interaction.</title>
        <authorList>
            <person name="Foth B.J."/>
            <person name="Tsai I.J."/>
            <person name="Reid A.J."/>
            <person name="Bancroft A.J."/>
            <person name="Nichol S."/>
            <person name="Tracey A."/>
            <person name="Holroyd N."/>
            <person name="Cotton J.A."/>
            <person name="Stanley E.J."/>
            <person name="Zarowiecki M."/>
            <person name="Liu J.Z."/>
            <person name="Huckvale T."/>
            <person name="Cooper P.J."/>
            <person name="Grencis R.K."/>
            <person name="Berriman M."/>
        </authorList>
    </citation>
    <scope>NUCLEOTIDE SEQUENCE [LARGE SCALE GENOMIC DNA]</scope>
    <source>
        <strain evidence="2">Edinburgh</strain>
    </source>
</reference>
<organism evidence="2 3">
    <name type="scientific">Trichuris muris</name>
    <name type="common">Mouse whipworm</name>
    <dbReference type="NCBI Taxonomy" id="70415"/>
    <lineage>
        <taxon>Eukaryota</taxon>
        <taxon>Metazoa</taxon>
        <taxon>Ecdysozoa</taxon>
        <taxon>Nematoda</taxon>
        <taxon>Enoplea</taxon>
        <taxon>Dorylaimia</taxon>
        <taxon>Trichinellida</taxon>
        <taxon>Trichuridae</taxon>
        <taxon>Trichuris</taxon>
    </lineage>
</organism>
<accession>A0A5S6QUR8</accession>
<dbReference type="AlphaFoldDB" id="A0A5S6QUR8"/>
<dbReference type="WBParaSite" id="TMUE_3000011238.1">
    <property type="protein sequence ID" value="TMUE_3000011238.1"/>
    <property type="gene ID" value="WBGene00301232"/>
</dbReference>
<reference evidence="3 4" key="2">
    <citation type="submission" date="2019-12" db="UniProtKB">
        <authorList>
            <consortium name="WormBaseParasite"/>
        </authorList>
    </citation>
    <scope>IDENTIFICATION</scope>
</reference>
<name>A0A5S6QUR8_TRIMR</name>
<sequence length="110" mass="12053">MVHTAAERACSSNDICEKETCTMCEMSKQLGYNATTDRAKGRISAAPKSPTCRKGDLEDSSGREVVFPNCSHGIIGQTRISDPTARTSIDGNWRPLEFDNGKLLYAIVRL</sequence>
<keyword evidence="2" id="KW-1185">Reference proteome</keyword>
<dbReference type="WBParaSite" id="TMUE_3000011146.1">
    <property type="protein sequence ID" value="TMUE_3000011146.1"/>
    <property type="gene ID" value="WBGene00301186"/>
</dbReference>
<protein>
    <submittedName>
        <fullName evidence="3 4">Laminin N-terminal domain-containing protein</fullName>
    </submittedName>
</protein>
<dbReference type="Proteomes" id="UP000046395">
    <property type="component" value="Unassembled WGS sequence"/>
</dbReference>
<evidence type="ECO:0000313" key="3">
    <source>
        <dbReference type="WBParaSite" id="TMUE_3000011146.1"/>
    </source>
</evidence>
<evidence type="ECO:0000256" key="1">
    <source>
        <dbReference type="SAM" id="MobiDB-lite"/>
    </source>
</evidence>
<feature type="region of interest" description="Disordered" evidence="1">
    <location>
        <begin position="38"/>
        <end position="60"/>
    </location>
</feature>
<evidence type="ECO:0000313" key="2">
    <source>
        <dbReference type="Proteomes" id="UP000046395"/>
    </source>
</evidence>
<evidence type="ECO:0000313" key="4">
    <source>
        <dbReference type="WBParaSite" id="TMUE_3000011238.1"/>
    </source>
</evidence>